<feature type="repeat" description="WD" evidence="4">
    <location>
        <begin position="237"/>
        <end position="269"/>
    </location>
</feature>
<dbReference type="InterPro" id="IPR011047">
    <property type="entry name" value="Quinoprotein_ADH-like_sf"/>
</dbReference>
<dbReference type="GO" id="GO:0005929">
    <property type="term" value="C:cilium"/>
    <property type="evidence" value="ECO:0007669"/>
    <property type="project" value="UniProtKB-ARBA"/>
</dbReference>
<feature type="domain" description="EML-like first beta-propeller" evidence="6">
    <location>
        <begin position="50"/>
        <end position="308"/>
    </location>
</feature>
<dbReference type="OMA" id="AVAPCLE"/>
<dbReference type="Pfam" id="PF03451">
    <property type="entry name" value="HELP"/>
    <property type="match status" value="3"/>
</dbReference>
<dbReference type="FunCoup" id="F2U0K1">
    <property type="interactions" value="119"/>
</dbReference>
<evidence type="ECO:0000313" key="8">
    <source>
        <dbReference type="EMBL" id="EGD80929.1"/>
    </source>
</evidence>
<protein>
    <recommendedName>
        <fullName evidence="10">Echinoderm microtubule-associated protein-like 6</fullName>
    </recommendedName>
</protein>
<evidence type="ECO:0000256" key="2">
    <source>
        <dbReference type="ARBA" id="ARBA00022574"/>
    </source>
</evidence>
<feature type="repeat" description="WD" evidence="4">
    <location>
        <begin position="555"/>
        <end position="588"/>
    </location>
</feature>
<evidence type="ECO:0008006" key="10">
    <source>
        <dbReference type="Google" id="ProtNLM"/>
    </source>
</evidence>
<dbReference type="Gene3D" id="2.130.10.10">
    <property type="entry name" value="YVTN repeat-like/Quinoprotein amine dehydrogenase"/>
    <property type="match status" value="6"/>
</dbReference>
<dbReference type="STRING" id="946362.F2U0K1"/>
<dbReference type="InterPro" id="IPR015943">
    <property type="entry name" value="WD40/YVTN_repeat-like_dom_sf"/>
</dbReference>
<feature type="repeat" description="WD" evidence="4">
    <location>
        <begin position="983"/>
        <end position="1011"/>
    </location>
</feature>
<dbReference type="RefSeq" id="XP_004997490.1">
    <property type="nucleotide sequence ID" value="XM_004997433.1"/>
</dbReference>
<feature type="domain" description="EML-like second beta-propeller" evidence="7">
    <location>
        <begin position="331"/>
        <end position="589"/>
    </location>
</feature>
<comment type="similarity">
    <text evidence="1">Belongs to the WD repeat EMAP family.</text>
</comment>
<dbReference type="GeneID" id="16078086"/>
<dbReference type="InterPro" id="IPR055442">
    <property type="entry name" value="Beta-prop_EML-like_2nd"/>
</dbReference>
<dbReference type="SMART" id="SM00320">
    <property type="entry name" value="WD40"/>
    <property type="match status" value="28"/>
</dbReference>
<evidence type="ECO:0000313" key="9">
    <source>
        <dbReference type="Proteomes" id="UP000007799"/>
    </source>
</evidence>
<evidence type="ECO:0000259" key="7">
    <source>
        <dbReference type="Pfam" id="PF23414"/>
    </source>
</evidence>
<dbReference type="PROSITE" id="PS50294">
    <property type="entry name" value="WD_REPEATS_REGION"/>
    <property type="match status" value="3"/>
</dbReference>
<evidence type="ECO:0000256" key="4">
    <source>
        <dbReference type="PROSITE-ProRule" id="PRU00221"/>
    </source>
</evidence>
<evidence type="ECO:0000256" key="1">
    <source>
        <dbReference type="ARBA" id="ARBA00006489"/>
    </source>
</evidence>
<dbReference type="Pfam" id="PF23409">
    <property type="entry name" value="Beta-prop_EML"/>
    <property type="match status" value="3"/>
</dbReference>
<keyword evidence="2 4" id="KW-0853">WD repeat</keyword>
<dbReference type="InterPro" id="IPR001680">
    <property type="entry name" value="WD40_rpt"/>
</dbReference>
<accession>F2U0K1</accession>
<evidence type="ECO:0000259" key="6">
    <source>
        <dbReference type="Pfam" id="PF23409"/>
    </source>
</evidence>
<gene>
    <name evidence="8" type="ORF">PTSG_01512</name>
</gene>
<dbReference type="KEGG" id="sre:PTSG_01512"/>
<evidence type="ECO:0000256" key="3">
    <source>
        <dbReference type="ARBA" id="ARBA00022737"/>
    </source>
</evidence>
<sequence length="1917" mass="209723">MSGMPEQQLRLHRVHGYRGHQVRHSATFANDTNSVVYIVAGLAIVWTDGEQRFYYEHTDDIISLSLHEDDVTAATGQVGAEPFICIWDTESMETKAMLKGHHKLGIASIRFGTGNQAKILVSCGLESSHNIVVWDWTKGLALAVTPGHNKRVFDAQISPWKGNRIVSCGVDHVKFWTLAGNTMTTRTGTFDGMRDTDTQLCLAFEPPESKTERVFTSSLGGAVTAWQTKDGSPLNTVQCHQGPVFVMDCTPNGLATGGKDGFMRLWELDLSPIAELDINAILQESAVTLRTVCWAGDKILVGTKDSQLYIVKGSDKMNPTCVTQGHRPGELWGLAISPDGRTFVTASDDGSVRLWAFDAPTCVKTSELQSPLRCCQFNPAGTHVAAAGKGGTVFILTPDLEHVKQQFKVRDNSVDVIAYTANDLFVAGSGDGFIDVYDPRSKYKHVTGGQICDSFIAHIDLMDNPDEIMVTSGTGDLIRVRLSDVKIVKSEDASTATVTSPALPMVKGIWGPYADCNDVNVVATCDGAVVSGDDYGNVKLFNFPCPEAGALHRTYKGHSAHVTNIAFDPSGRWMVTTGGADQSVFVWKYHPEGGLESIEYDSEEGVSDYEDEDLDALDSDVETEVQVDYSRKKTPPPPAAKAAKVSRKPPPLHSARLSHVHGYRGYDCRNNLFYDSSLDVLIYHIAALAIVVDMKTWEQSFYVGHTDDILCLAHHPEDDLVATGQVGKDPPIHIWHLKERKALSILKGSHSRGVCAVSFHPDGKRLVSVGLDNDHSICLWDWAKGVCVATTRGHKDKIFAIGFNPSDPAKIVTVGMKHIKFWTQKGNGFSSKRGLFGKKGKVETMLCLTFGANGHTYTGSSSGIVCIWSENTLERTVQAHKGPLFAIHALEQAFLTGGKDGMIRIWGPDFKRALHEFSISQDRVTNDCLLTVDKPAIRALEAENGLIFAGTSNGEVLLLDDTGNIKVVAQGHAAGELWGLAPHPTQQIVATTSDDKTLRVWDLDARKQIALLKLPTASRSVAFNHDATLVAVGFKNGAVHVYAYPPKPGAAPVHKAHHRKEDISDIKFSPKGDLCAVASHDNFVDIYQMSDFHRVGVCKGPSSYITHVDWDMSGQLLMTNSGAKELLYFRAPKGKIQPISKSAAANVEWETWTSVLGPSVIGIWPPSSDVTDVNASCLSHDRKILATADDFGMVKLFDFPVTTAHAKHKKYIGHSAHVTSVRFTAGDKKLVSIGGNDTSLIVWDFGAAESMADADEVHHQFSDASDTDSEEEGYDSDVTRERSIDYTTKAYHSRQDPSDRQSKIAKRRSNAKKNKFGRGRAHAAKSKPAIKSLKLHFIHGYRAYDARNNLRFIDRETIVFHAAGACVVMNITTRQQKFYLQHTDDVLCLAVNPRKPSFIATGQVGESPSVHVWNAQTMETASIISGAHDVGVGSVSFSSNGKVLLSVGVAEKPRICIHRWQTGVELCSAQTNHRIFVASFRPDSDVEFVTAGIKHLHFWTITGSSVIHKRGITGPNIKMTTMLGVAFGQGDVTFSSAMNGDVWIWKGTKLMKTVKAHDRPCFAMATDVTRAGRHIITGGKDGYVRVWDEKMKQKAEMHLPGEELRSVCRGANDQYLVGTEGGSVYIVRPGTQPERVLSGHGEGELWALATASKADKFDFVTASDDKTLRFWKLDPPALALPIINLPERARCVCLGQDDNLCCVSLENGEFLLFNMSNLDEKPQSKRDRGKAIRCIKLSPDESVLAVVSNDVAVDFYDVASLNRLGYCRDLKKPIAHIDWSEDGKHLRLETSSYDVVYVEAPTGKLVKKPDKVKWATRTGVFDDNVLGIWPKGGDKVNINCAARSTASNAVVTGDDMGFVKLFAYPCPESHARPSTYVGHAAQVTSIAFVNNDNFVVSTGGDDNSILVWKTAKSTYGQ</sequence>
<dbReference type="Pfam" id="PF23414">
    <property type="entry name" value="Beta-prop_EML_2"/>
    <property type="match status" value="3"/>
</dbReference>
<feature type="region of interest" description="Disordered" evidence="5">
    <location>
        <begin position="1257"/>
        <end position="1325"/>
    </location>
</feature>
<dbReference type="InterPro" id="IPR050630">
    <property type="entry name" value="WD_repeat_EMAP"/>
</dbReference>
<dbReference type="PANTHER" id="PTHR13720:SF33">
    <property type="entry name" value="HELP DOMAIN-CONTAINING PROTEIN"/>
    <property type="match status" value="1"/>
</dbReference>
<feature type="compositionally biased region" description="Basic residues" evidence="5">
    <location>
        <begin position="1303"/>
        <end position="1325"/>
    </location>
</feature>
<dbReference type="InParanoid" id="F2U0K1"/>
<dbReference type="GO" id="GO:0008017">
    <property type="term" value="F:microtubule binding"/>
    <property type="evidence" value="ECO:0007669"/>
    <property type="project" value="TreeGrafter"/>
</dbReference>
<dbReference type="OrthoDB" id="47802at2759"/>
<dbReference type="InterPro" id="IPR005108">
    <property type="entry name" value="HELP"/>
</dbReference>
<reference evidence="8" key="1">
    <citation type="submission" date="2009-08" db="EMBL/GenBank/DDBJ databases">
        <title>Annotation of Salpingoeca rosetta.</title>
        <authorList>
            <consortium name="The Broad Institute Genome Sequencing Platform"/>
            <person name="Russ C."/>
            <person name="Cuomo C."/>
            <person name="Burger G."/>
            <person name="Gray M.W."/>
            <person name="Holland P.W.H."/>
            <person name="King N."/>
            <person name="Lang F.B.F."/>
            <person name="Roger A.J."/>
            <person name="Ruiz-Trillo I."/>
            <person name="Young S.K."/>
            <person name="Zeng Q."/>
            <person name="Gargeya S."/>
            <person name="Alvarado L."/>
            <person name="Berlin A."/>
            <person name="Chapman S.B."/>
            <person name="Chen Z."/>
            <person name="Freedman E."/>
            <person name="Gellesch M."/>
            <person name="Goldberg J."/>
            <person name="Griggs A."/>
            <person name="Gujja S."/>
            <person name="Heilman E."/>
            <person name="Heiman D."/>
            <person name="Howarth C."/>
            <person name="Mehta T."/>
            <person name="Neiman D."/>
            <person name="Pearson M."/>
            <person name="Roberts A."/>
            <person name="Saif S."/>
            <person name="Shea T."/>
            <person name="Shenoy N."/>
            <person name="Sisk P."/>
            <person name="Stolte C."/>
            <person name="Sykes S."/>
            <person name="White J."/>
            <person name="Yandava C."/>
            <person name="Haas B."/>
            <person name="Nusbaum C."/>
            <person name="Birren B."/>
        </authorList>
    </citation>
    <scope>NUCLEOTIDE SEQUENCE [LARGE SCALE GENOMIC DNA]</scope>
    <source>
        <strain evidence="8">ATCC 50818</strain>
    </source>
</reference>
<feature type="region of interest" description="Disordered" evidence="5">
    <location>
        <begin position="626"/>
        <end position="651"/>
    </location>
</feature>
<dbReference type="SUPFAM" id="SSF50978">
    <property type="entry name" value="WD40 repeat-like"/>
    <property type="match status" value="4"/>
</dbReference>
<feature type="domain" description="EML-like first beta-propeller" evidence="6">
    <location>
        <begin position="1375"/>
        <end position="1624"/>
    </location>
</feature>
<keyword evidence="3" id="KW-0677">Repeat</keyword>
<proteinExistence type="inferred from homology"/>
<feature type="domain" description="EML-like first beta-propeller" evidence="6">
    <location>
        <begin position="699"/>
        <end position="957"/>
    </location>
</feature>
<dbReference type="PANTHER" id="PTHR13720">
    <property type="entry name" value="WD-40 REPEAT PROTEIN"/>
    <property type="match status" value="1"/>
</dbReference>
<dbReference type="Proteomes" id="UP000007799">
    <property type="component" value="Unassembled WGS sequence"/>
</dbReference>
<evidence type="ECO:0000256" key="5">
    <source>
        <dbReference type="SAM" id="MobiDB-lite"/>
    </source>
</evidence>
<feature type="repeat" description="WD" evidence="4">
    <location>
        <begin position="1554"/>
        <end position="1588"/>
    </location>
</feature>
<name>F2U0K1_SALR5</name>
<dbReference type="SUPFAM" id="SSF50998">
    <property type="entry name" value="Quinoprotein alcohol dehydrogenase-like"/>
    <property type="match status" value="1"/>
</dbReference>
<dbReference type="eggNOG" id="KOG2106">
    <property type="taxonomic scope" value="Eukaryota"/>
</dbReference>
<keyword evidence="9" id="KW-1185">Reference proteome</keyword>
<dbReference type="PROSITE" id="PS00678">
    <property type="entry name" value="WD_REPEATS_1"/>
    <property type="match status" value="2"/>
</dbReference>
<dbReference type="EMBL" id="GL832958">
    <property type="protein sequence ID" value="EGD80929.1"/>
    <property type="molecule type" value="Genomic_DNA"/>
</dbReference>
<dbReference type="PROSITE" id="PS50082">
    <property type="entry name" value="WD_REPEATS_2"/>
    <property type="match status" value="7"/>
</dbReference>
<dbReference type="InterPro" id="IPR055439">
    <property type="entry name" value="Beta-prop_EML_1st"/>
</dbReference>
<dbReference type="InterPro" id="IPR019775">
    <property type="entry name" value="WD40_repeat_CS"/>
</dbReference>
<feature type="repeat" description="WD" evidence="4">
    <location>
        <begin position="334"/>
        <end position="365"/>
    </location>
</feature>
<feature type="compositionally biased region" description="Basic and acidic residues" evidence="5">
    <location>
        <begin position="1293"/>
        <end position="1302"/>
    </location>
</feature>
<dbReference type="InterPro" id="IPR036322">
    <property type="entry name" value="WD40_repeat_dom_sf"/>
</dbReference>
<dbReference type="FunFam" id="2.130.10.10:FF:000024">
    <property type="entry name" value="Putative echinoderm microtubule-associated protein-like 6"/>
    <property type="match status" value="1"/>
</dbReference>
<dbReference type="FunFam" id="2.130.10.10:FF:000320">
    <property type="entry name" value="echinoderm microtubule-associated protein-like 6"/>
    <property type="match status" value="2"/>
</dbReference>
<feature type="domain" description="EML-like second beta-propeller" evidence="7">
    <location>
        <begin position="977"/>
        <end position="1244"/>
    </location>
</feature>
<feature type="compositionally biased region" description="Acidic residues" evidence="5">
    <location>
        <begin position="1265"/>
        <end position="1275"/>
    </location>
</feature>
<feature type="domain" description="EML-like second beta-propeller" evidence="7">
    <location>
        <begin position="1645"/>
        <end position="1909"/>
    </location>
</feature>
<feature type="repeat" description="WD" evidence="4">
    <location>
        <begin position="1211"/>
        <end position="1253"/>
    </location>
</feature>
<feature type="repeat" description="WD" evidence="4">
    <location>
        <begin position="1876"/>
        <end position="1917"/>
    </location>
</feature>
<organism evidence="9">
    <name type="scientific">Salpingoeca rosetta (strain ATCC 50818 / BSB-021)</name>
    <dbReference type="NCBI Taxonomy" id="946362"/>
    <lineage>
        <taxon>Eukaryota</taxon>
        <taxon>Choanoflagellata</taxon>
        <taxon>Craspedida</taxon>
        <taxon>Salpingoecidae</taxon>
        <taxon>Salpingoeca</taxon>
    </lineage>
</organism>